<reference evidence="10 11" key="1">
    <citation type="submission" date="2018-08" db="EMBL/GenBank/DDBJ databases">
        <title>Acidipila sp. 4G-K13, an acidobacterium isolated from forest soil.</title>
        <authorList>
            <person name="Gao Z.-H."/>
            <person name="Qiu L.-H."/>
        </authorList>
    </citation>
    <scope>NUCLEOTIDE SEQUENCE [LARGE SCALE GENOMIC DNA]</scope>
    <source>
        <strain evidence="10 11">4G-K13</strain>
    </source>
</reference>
<dbReference type="GO" id="GO:0015562">
    <property type="term" value="F:efflux transmembrane transporter activity"/>
    <property type="evidence" value="ECO:0007669"/>
    <property type="project" value="InterPro"/>
</dbReference>
<keyword evidence="3" id="KW-0813">Transport</keyword>
<evidence type="ECO:0000256" key="7">
    <source>
        <dbReference type="ARBA" id="ARBA00023237"/>
    </source>
</evidence>
<comment type="similarity">
    <text evidence="2">Belongs to the outer membrane factor (OMF) (TC 1.B.17) family.</text>
</comment>
<keyword evidence="4" id="KW-1134">Transmembrane beta strand</keyword>
<keyword evidence="7" id="KW-0998">Cell outer membrane</keyword>
<organism evidence="10 11">
    <name type="scientific">Paracidobacterium acidisoli</name>
    <dbReference type="NCBI Taxonomy" id="2303751"/>
    <lineage>
        <taxon>Bacteria</taxon>
        <taxon>Pseudomonadati</taxon>
        <taxon>Acidobacteriota</taxon>
        <taxon>Terriglobia</taxon>
        <taxon>Terriglobales</taxon>
        <taxon>Acidobacteriaceae</taxon>
        <taxon>Paracidobacterium</taxon>
    </lineage>
</organism>
<dbReference type="InterPro" id="IPR003423">
    <property type="entry name" value="OMP_efflux"/>
</dbReference>
<evidence type="ECO:0000256" key="9">
    <source>
        <dbReference type="SAM" id="MobiDB-lite"/>
    </source>
</evidence>
<protein>
    <submittedName>
        <fullName evidence="10">TolC family protein</fullName>
    </submittedName>
</protein>
<evidence type="ECO:0000256" key="5">
    <source>
        <dbReference type="ARBA" id="ARBA00022692"/>
    </source>
</evidence>
<dbReference type="GO" id="GO:1990281">
    <property type="term" value="C:efflux pump complex"/>
    <property type="evidence" value="ECO:0007669"/>
    <property type="project" value="TreeGrafter"/>
</dbReference>
<evidence type="ECO:0000313" key="10">
    <source>
        <dbReference type="EMBL" id="RFU15979.1"/>
    </source>
</evidence>
<accession>A0A372IMK1</accession>
<proteinExistence type="inferred from homology"/>
<evidence type="ECO:0000256" key="1">
    <source>
        <dbReference type="ARBA" id="ARBA00004442"/>
    </source>
</evidence>
<keyword evidence="5" id="KW-0812">Transmembrane</keyword>
<keyword evidence="11" id="KW-1185">Reference proteome</keyword>
<dbReference type="SUPFAM" id="SSF56954">
    <property type="entry name" value="Outer membrane efflux proteins (OEP)"/>
    <property type="match status" value="1"/>
</dbReference>
<evidence type="ECO:0000256" key="4">
    <source>
        <dbReference type="ARBA" id="ARBA00022452"/>
    </source>
</evidence>
<gene>
    <name evidence="10" type="ORF">D0Y96_11085</name>
</gene>
<dbReference type="PANTHER" id="PTHR30026:SF20">
    <property type="entry name" value="OUTER MEMBRANE PROTEIN TOLC"/>
    <property type="match status" value="1"/>
</dbReference>
<dbReference type="InterPro" id="IPR051906">
    <property type="entry name" value="TolC-like"/>
</dbReference>
<dbReference type="PANTHER" id="PTHR30026">
    <property type="entry name" value="OUTER MEMBRANE PROTEIN TOLC"/>
    <property type="match status" value="1"/>
</dbReference>
<dbReference type="GO" id="GO:0009279">
    <property type="term" value="C:cell outer membrane"/>
    <property type="evidence" value="ECO:0007669"/>
    <property type="project" value="UniProtKB-SubCell"/>
</dbReference>
<name>A0A372IMK1_9BACT</name>
<evidence type="ECO:0000256" key="3">
    <source>
        <dbReference type="ARBA" id="ARBA00022448"/>
    </source>
</evidence>
<feature type="coiled-coil region" evidence="8">
    <location>
        <begin position="407"/>
        <end position="441"/>
    </location>
</feature>
<dbReference type="Gene3D" id="1.20.1600.10">
    <property type="entry name" value="Outer membrane efflux proteins (OEP)"/>
    <property type="match status" value="1"/>
</dbReference>
<evidence type="ECO:0000256" key="6">
    <source>
        <dbReference type="ARBA" id="ARBA00023136"/>
    </source>
</evidence>
<comment type="caution">
    <text evidence="10">The sequence shown here is derived from an EMBL/GenBank/DDBJ whole genome shotgun (WGS) entry which is preliminary data.</text>
</comment>
<comment type="subcellular location">
    <subcellularLocation>
        <location evidence="1">Cell outer membrane</location>
    </subcellularLocation>
</comment>
<evidence type="ECO:0000256" key="8">
    <source>
        <dbReference type="SAM" id="Coils"/>
    </source>
</evidence>
<dbReference type="Pfam" id="PF02321">
    <property type="entry name" value="OEP"/>
    <property type="match status" value="2"/>
</dbReference>
<dbReference type="AlphaFoldDB" id="A0A372IMK1"/>
<dbReference type="Proteomes" id="UP000264702">
    <property type="component" value="Unassembled WGS sequence"/>
</dbReference>
<dbReference type="GO" id="GO:0015288">
    <property type="term" value="F:porin activity"/>
    <property type="evidence" value="ECO:0007669"/>
    <property type="project" value="TreeGrafter"/>
</dbReference>
<evidence type="ECO:0000256" key="2">
    <source>
        <dbReference type="ARBA" id="ARBA00007613"/>
    </source>
</evidence>
<evidence type="ECO:0000313" key="11">
    <source>
        <dbReference type="Proteomes" id="UP000264702"/>
    </source>
</evidence>
<dbReference type="EMBL" id="QVQT01000004">
    <property type="protein sequence ID" value="RFU15979.1"/>
    <property type="molecule type" value="Genomic_DNA"/>
</dbReference>
<keyword evidence="8" id="KW-0175">Coiled coil</keyword>
<sequence>MVFCRRRRFPDDFGNLGPACQSKERTRQRKPAGFLRPMTKPGKKKTRKAFLCLPALLLAVLGLPLRGAAQNTLQGMPASSVQGDYAGSVQAVPLTPGVRKLTLDDAIRLGLENNLAYTLARQQQQQAAAQKLEFINVLMPNLSLHAETGIHEYDLPAEGFHPSILPDFAGFLPPGFSLSSFPTVVKADTTQAQINMSQPLFNWAGYDVWRAARASEKAAYYNAQSARGLVVLNVGTSYLQALSTSAQIDYARSLLKTDETLLNQAHEEHLAGTAANLDELRARVQYESQEQVVISDENAFEKAKIALVRQIGLDPGQQIQLTEAAPYADLAVLTMGEALQEAYSSRQDYQSMTQQIRAAELERKATVHQRLPTLSFSGNYGVTGISGGVFHDTFTAEGSLTVPLFKEAKFRGDRDVAEAQLEQLRSQMADLRNKIEQQLRDAMLDLQSDSELVRVARSNVDLATTALEQSTERFRAGVDDNLPVVQAQSTLAQAQTQYVNSVYQFNQAKLTFARSLGVVDTQYKTFLAGNISTGR</sequence>
<keyword evidence="6" id="KW-0472">Membrane</keyword>
<feature type="region of interest" description="Disordered" evidence="9">
    <location>
        <begin position="15"/>
        <end position="41"/>
    </location>
</feature>